<sequence>MDYRRKSPRNSSMQTVMNKTDSSFDKRDFLFSDISICIRKQIQLDKVAQYSTTDMRTADKISEFIENLNGLEKDRIVITDGTACVGGNTSSFCKKFKQVQAIELNQTRYNMLKNNLKILKHENVVCYHGDYLEYLPNLQQDVVFLDPPWGGPTYKDQVEVELFIGRVPLHEVCEQLKLRTKYIVIKAPQNFNCREFQEKVSGSCQVYYEFRKMLLVIIDFCHLEAQKKQIVNSKDPQTTNPSSVAATAIALVIDYYSDYEIDNACAYANRCAYDVALKTATHAILHGYDPVDAACHAAVAAYLDACINFKMATATHDSNVAPEYLNFIDNYDYYDDGDDILLDAAAVAPIDQDDF</sequence>
<comment type="catalytic activity">
    <reaction evidence="5">
        <text>a 5'-end (N(2),N(7)-dimethyl 5'-triphosphoguanosine)-ribonucleoside in snRNA + S-adenosyl-L-methionine = a 5'-end (N(2),N(2),N(7)-trimethyl 5'-triphosphoguanosine)-ribonucleoside in snRNA + S-adenosyl-L-homocysteine + H(+)</text>
        <dbReference type="Rhea" id="RHEA:78479"/>
        <dbReference type="Rhea" id="RHEA-COMP:19087"/>
        <dbReference type="Rhea" id="RHEA-COMP:19089"/>
        <dbReference type="ChEBI" id="CHEBI:15378"/>
        <dbReference type="ChEBI" id="CHEBI:57856"/>
        <dbReference type="ChEBI" id="CHEBI:59789"/>
        <dbReference type="ChEBI" id="CHEBI:167623"/>
        <dbReference type="ChEBI" id="CHEBI:172880"/>
    </reaction>
    <physiologicalReaction direction="left-to-right" evidence="5">
        <dbReference type="Rhea" id="RHEA:78480"/>
    </physiologicalReaction>
</comment>
<evidence type="ECO:0000313" key="10">
    <source>
        <dbReference type="Proteomes" id="UP000663844"/>
    </source>
</evidence>
<dbReference type="PANTHER" id="PTHR14741">
    <property type="entry name" value="S-ADENOSYLMETHIONINE-DEPENDENT METHYLTRANSFERASE RELATED"/>
    <property type="match status" value="1"/>
</dbReference>
<evidence type="ECO:0000313" key="8">
    <source>
        <dbReference type="EMBL" id="CAF0952383.1"/>
    </source>
</evidence>
<dbReference type="EMBL" id="CAJNOG010000107">
    <property type="protein sequence ID" value="CAF0952383.1"/>
    <property type="molecule type" value="Genomic_DNA"/>
</dbReference>
<evidence type="ECO:0000256" key="7">
    <source>
        <dbReference type="ARBA" id="ARBA00049790"/>
    </source>
</evidence>
<evidence type="ECO:0000256" key="4">
    <source>
        <dbReference type="ARBA" id="ARBA00048740"/>
    </source>
</evidence>
<dbReference type="SUPFAM" id="SSF53335">
    <property type="entry name" value="S-adenosyl-L-methionine-dependent methyltransferases"/>
    <property type="match status" value="1"/>
</dbReference>
<evidence type="ECO:0000256" key="3">
    <source>
        <dbReference type="ARBA" id="ARBA00047418"/>
    </source>
</evidence>
<dbReference type="Gene3D" id="3.40.50.150">
    <property type="entry name" value="Vaccinia Virus protein VP39"/>
    <property type="match status" value="1"/>
</dbReference>
<proteinExistence type="inferred from homology"/>
<evidence type="ECO:0000256" key="6">
    <source>
        <dbReference type="ARBA" id="ARBA00049075"/>
    </source>
</evidence>
<dbReference type="InterPro" id="IPR002052">
    <property type="entry name" value="DNA_methylase_N6_adenine_CS"/>
</dbReference>
<dbReference type="PROSITE" id="PS00092">
    <property type="entry name" value="N6_MTASE"/>
    <property type="match status" value="1"/>
</dbReference>
<dbReference type="Pfam" id="PF09445">
    <property type="entry name" value="Methyltransf_15"/>
    <property type="match status" value="1"/>
</dbReference>
<evidence type="ECO:0000256" key="2">
    <source>
        <dbReference type="ARBA" id="ARBA00025783"/>
    </source>
</evidence>
<dbReference type="PANTHER" id="PTHR14741:SF32">
    <property type="entry name" value="TRIMETHYLGUANOSINE SYNTHASE"/>
    <property type="match status" value="1"/>
</dbReference>
<comment type="caution">
    <text evidence="9">The sequence shown here is derived from an EMBL/GenBank/DDBJ whole genome shotgun (WGS) entry which is preliminary data.</text>
</comment>
<comment type="similarity">
    <text evidence="2">Belongs to the methyltransferase superfamily. Trimethylguanosine synthase family.</text>
</comment>
<dbReference type="GO" id="GO:0071164">
    <property type="term" value="F:RNA cap trimethylguanosine synthase activity"/>
    <property type="evidence" value="ECO:0007669"/>
    <property type="project" value="TreeGrafter"/>
</dbReference>
<dbReference type="EMBL" id="CAJOAZ010001658">
    <property type="protein sequence ID" value="CAF3841270.1"/>
    <property type="molecule type" value="Genomic_DNA"/>
</dbReference>
<evidence type="ECO:0000313" key="9">
    <source>
        <dbReference type="EMBL" id="CAF3841270.1"/>
    </source>
</evidence>
<dbReference type="GO" id="GO:0003676">
    <property type="term" value="F:nucleic acid binding"/>
    <property type="evidence" value="ECO:0007669"/>
    <property type="project" value="InterPro"/>
</dbReference>
<dbReference type="GO" id="GO:0005634">
    <property type="term" value="C:nucleus"/>
    <property type="evidence" value="ECO:0007669"/>
    <property type="project" value="TreeGrafter"/>
</dbReference>
<accession>A0A819DY92</accession>
<dbReference type="AlphaFoldDB" id="A0A819DY92"/>
<evidence type="ECO:0000256" key="1">
    <source>
        <dbReference type="ARBA" id="ARBA00018517"/>
    </source>
</evidence>
<gene>
    <name evidence="8" type="ORF">JYZ213_LOCUS13374</name>
    <name evidence="9" type="ORF">OXD698_LOCUS20690</name>
</gene>
<dbReference type="Proteomes" id="UP000663845">
    <property type="component" value="Unassembled WGS sequence"/>
</dbReference>
<comment type="catalytic activity">
    <reaction evidence="4">
        <text>a 5'-end (N(7)-methyl 5'-triphosphoguanosine)-ribonucleoside in snoRNA + S-adenosyl-L-methionine = a 5'-end (N(2),N(7)-dimethyl 5'-triphosphoguanosine)-ribonucleoside in snoRNA + S-adenosyl-L-homocysteine + H(+)</text>
        <dbReference type="Rhea" id="RHEA:78475"/>
        <dbReference type="Rhea" id="RHEA-COMP:19086"/>
        <dbReference type="Rhea" id="RHEA-COMP:19088"/>
        <dbReference type="ChEBI" id="CHEBI:15378"/>
        <dbReference type="ChEBI" id="CHEBI:57856"/>
        <dbReference type="ChEBI" id="CHEBI:59789"/>
        <dbReference type="ChEBI" id="CHEBI:156461"/>
        <dbReference type="ChEBI" id="CHEBI:172880"/>
    </reaction>
    <physiologicalReaction direction="left-to-right" evidence="4">
        <dbReference type="Rhea" id="RHEA:78476"/>
    </physiologicalReaction>
</comment>
<comment type="catalytic activity">
    <reaction evidence="6">
        <text>a 5'-end (N(7)-methyl 5'-triphosphoguanosine)-ribonucleoside in snRNA + S-adenosyl-L-methionine = a 5'-end (N(2),N(7)-dimethyl 5'-triphosphoguanosine)-ribonucleoside in snRNA + S-adenosyl-L-homocysteine + H(+)</text>
        <dbReference type="Rhea" id="RHEA:78471"/>
        <dbReference type="Rhea" id="RHEA-COMP:19085"/>
        <dbReference type="Rhea" id="RHEA-COMP:19087"/>
        <dbReference type="ChEBI" id="CHEBI:15378"/>
        <dbReference type="ChEBI" id="CHEBI:57856"/>
        <dbReference type="ChEBI" id="CHEBI:59789"/>
        <dbReference type="ChEBI" id="CHEBI:156461"/>
        <dbReference type="ChEBI" id="CHEBI:172880"/>
    </reaction>
    <physiologicalReaction direction="left-to-right" evidence="6">
        <dbReference type="Rhea" id="RHEA:78472"/>
    </physiologicalReaction>
</comment>
<evidence type="ECO:0000256" key="5">
    <source>
        <dbReference type="ARBA" id="ARBA00048763"/>
    </source>
</evidence>
<dbReference type="InterPro" id="IPR029063">
    <property type="entry name" value="SAM-dependent_MTases_sf"/>
</dbReference>
<dbReference type="Proteomes" id="UP000663844">
    <property type="component" value="Unassembled WGS sequence"/>
</dbReference>
<dbReference type="InterPro" id="IPR019012">
    <property type="entry name" value="RNA_cap_Gua-N2-MeTrfase"/>
</dbReference>
<organism evidence="9 10">
    <name type="scientific">Adineta steineri</name>
    <dbReference type="NCBI Taxonomy" id="433720"/>
    <lineage>
        <taxon>Eukaryota</taxon>
        <taxon>Metazoa</taxon>
        <taxon>Spiralia</taxon>
        <taxon>Gnathifera</taxon>
        <taxon>Rotifera</taxon>
        <taxon>Eurotatoria</taxon>
        <taxon>Bdelloidea</taxon>
        <taxon>Adinetida</taxon>
        <taxon>Adinetidae</taxon>
        <taxon>Adineta</taxon>
    </lineage>
</organism>
<protein>
    <recommendedName>
        <fullName evidence="1">Trimethylguanosine synthase</fullName>
    </recommendedName>
    <alternativeName>
        <fullName evidence="7">Cap-specific guanine-N(2) methyltransferase</fullName>
    </alternativeName>
</protein>
<comment type="catalytic activity">
    <reaction evidence="3">
        <text>a 5'-end (N(2),N(7)-dimethyl 5'-triphosphoguanosine)-ribonucleoside in snoRNA + S-adenosyl-L-methionine = a 5'-end (N(2),N(2),N(7)-trimethyl 5'-triphosphoguanosine)-ribonucleoside in snoRNA + S-adenosyl-L-homocysteine + H(+)</text>
        <dbReference type="Rhea" id="RHEA:78507"/>
        <dbReference type="Rhea" id="RHEA-COMP:19088"/>
        <dbReference type="Rhea" id="RHEA-COMP:19090"/>
        <dbReference type="ChEBI" id="CHEBI:15378"/>
        <dbReference type="ChEBI" id="CHEBI:57856"/>
        <dbReference type="ChEBI" id="CHEBI:59789"/>
        <dbReference type="ChEBI" id="CHEBI:167623"/>
        <dbReference type="ChEBI" id="CHEBI:172880"/>
    </reaction>
    <physiologicalReaction direction="left-to-right" evidence="3">
        <dbReference type="Rhea" id="RHEA:78508"/>
    </physiologicalReaction>
</comment>
<name>A0A819DY92_9BILA</name>
<reference evidence="9" key="1">
    <citation type="submission" date="2021-02" db="EMBL/GenBank/DDBJ databases">
        <authorList>
            <person name="Nowell W R."/>
        </authorList>
    </citation>
    <scope>NUCLEOTIDE SEQUENCE</scope>
</reference>